<name>A0A1W2F0J7_9HYPH</name>
<sequence>MSLTISRKLGLILLFAGLLSLALSTYQAFEAKTLITDERRELLKSEVETAVSIANHFYDLVAAGTMSEEAAKAVAIEAIGSIRYGKGDYFFATDLDATMLMNANRTLIGKNFLSVEDKNGVKLFQQLIGQAKSGGGFTSFLWPRSPDTAPVDKLAYSASPKWNWMIGTGVYTDDIDALFTTELLKSATAFFVFMLTLIAIGWPLARSISEPIKAMTGVMRRIAAGDTELSIPGRGRRDEIGEMAETVEIFKQSQIERDRLARLAEETRQNEVLAKERQAAIESAKAEDLRVLVTAVESSFDRLSDGDLTIRMNQKLAPEFEPIRVKFNDSVSQLEAAIGGVVSSVQTIRT</sequence>
<keyword evidence="14" id="KW-1185">Reference proteome</keyword>
<dbReference type="Gene3D" id="1.10.8.500">
    <property type="entry name" value="HAMP domain in histidine kinase"/>
    <property type="match status" value="1"/>
</dbReference>
<dbReference type="CDD" id="cd06225">
    <property type="entry name" value="HAMP"/>
    <property type="match status" value="1"/>
</dbReference>
<evidence type="ECO:0000259" key="12">
    <source>
        <dbReference type="PROSITE" id="PS50885"/>
    </source>
</evidence>
<evidence type="ECO:0000256" key="10">
    <source>
        <dbReference type="ARBA" id="ARBA00023136"/>
    </source>
</evidence>
<evidence type="ECO:0000256" key="3">
    <source>
        <dbReference type="ARBA" id="ARBA00012438"/>
    </source>
</evidence>
<keyword evidence="10 11" id="KW-0472">Membrane</keyword>
<feature type="transmembrane region" description="Helical" evidence="11">
    <location>
        <begin position="187"/>
        <end position="205"/>
    </location>
</feature>
<accession>A0A1W2F0J7</accession>
<evidence type="ECO:0000313" key="13">
    <source>
        <dbReference type="EMBL" id="SMD15497.1"/>
    </source>
</evidence>
<comment type="subcellular location">
    <subcellularLocation>
        <location evidence="2">Cell membrane</location>
        <topology evidence="2">Multi-pass membrane protein</topology>
    </subcellularLocation>
</comment>
<feature type="non-terminal residue" evidence="13">
    <location>
        <position position="350"/>
    </location>
</feature>
<dbReference type="RefSeq" id="WP_170923415.1">
    <property type="nucleotide sequence ID" value="NZ_FWXR01000049.1"/>
</dbReference>
<evidence type="ECO:0000256" key="4">
    <source>
        <dbReference type="ARBA" id="ARBA00022475"/>
    </source>
</evidence>
<reference evidence="13 14" key="1">
    <citation type="submission" date="2017-04" db="EMBL/GenBank/DDBJ databases">
        <authorList>
            <person name="Afonso C.L."/>
            <person name="Miller P.J."/>
            <person name="Scott M.A."/>
            <person name="Spackman E."/>
            <person name="Goraichik I."/>
            <person name="Dimitrov K.M."/>
            <person name="Suarez D.L."/>
            <person name="Swayne D.E."/>
        </authorList>
    </citation>
    <scope>NUCLEOTIDE SEQUENCE [LARGE SCALE GENOMIC DNA]</scope>
    <source>
        <strain evidence="13 14">CGMCC 1.10972</strain>
    </source>
</reference>
<protein>
    <recommendedName>
        <fullName evidence="3">histidine kinase</fullName>
        <ecNumber evidence="3">2.7.13.3</ecNumber>
    </recommendedName>
</protein>
<dbReference type="Pfam" id="PF00672">
    <property type="entry name" value="HAMP"/>
    <property type="match status" value="1"/>
</dbReference>
<dbReference type="Gene3D" id="3.30.450.20">
    <property type="entry name" value="PAS domain"/>
    <property type="match status" value="1"/>
</dbReference>
<dbReference type="STRING" id="937218.SAMN06297251_1491"/>
<feature type="domain" description="HAMP" evidence="12">
    <location>
        <begin position="293"/>
        <end position="339"/>
    </location>
</feature>
<dbReference type="Proteomes" id="UP000192656">
    <property type="component" value="Unassembled WGS sequence"/>
</dbReference>
<dbReference type="SMART" id="SM00304">
    <property type="entry name" value="HAMP"/>
    <property type="match status" value="2"/>
</dbReference>
<dbReference type="EMBL" id="FWXR01000049">
    <property type="protein sequence ID" value="SMD15497.1"/>
    <property type="molecule type" value="Genomic_DNA"/>
</dbReference>
<dbReference type="GO" id="GO:0005886">
    <property type="term" value="C:plasma membrane"/>
    <property type="evidence" value="ECO:0007669"/>
    <property type="project" value="UniProtKB-SubCell"/>
</dbReference>
<keyword evidence="6" id="KW-0808">Transferase</keyword>
<dbReference type="PROSITE" id="PS50885">
    <property type="entry name" value="HAMP"/>
    <property type="match status" value="2"/>
</dbReference>
<evidence type="ECO:0000256" key="8">
    <source>
        <dbReference type="ARBA" id="ARBA00022777"/>
    </source>
</evidence>
<keyword evidence="9 11" id="KW-1133">Transmembrane helix</keyword>
<dbReference type="InterPro" id="IPR050398">
    <property type="entry name" value="HssS/ArlS-like"/>
</dbReference>
<feature type="domain" description="HAMP" evidence="12">
    <location>
        <begin position="206"/>
        <end position="259"/>
    </location>
</feature>
<comment type="catalytic activity">
    <reaction evidence="1">
        <text>ATP + protein L-histidine = ADP + protein N-phospho-L-histidine.</text>
        <dbReference type="EC" id="2.7.13.3"/>
    </reaction>
</comment>
<keyword evidence="5" id="KW-0597">Phosphoprotein</keyword>
<dbReference type="InterPro" id="IPR033480">
    <property type="entry name" value="sCache_2"/>
</dbReference>
<evidence type="ECO:0000256" key="9">
    <source>
        <dbReference type="ARBA" id="ARBA00022989"/>
    </source>
</evidence>
<keyword evidence="8" id="KW-0418">Kinase</keyword>
<dbReference type="AlphaFoldDB" id="A0A1W2F0J7"/>
<evidence type="ECO:0000256" key="5">
    <source>
        <dbReference type="ARBA" id="ARBA00022553"/>
    </source>
</evidence>
<organism evidence="13 14">
    <name type="scientific">Fulvimarina manganoxydans</name>
    <dbReference type="NCBI Taxonomy" id="937218"/>
    <lineage>
        <taxon>Bacteria</taxon>
        <taxon>Pseudomonadati</taxon>
        <taxon>Pseudomonadota</taxon>
        <taxon>Alphaproteobacteria</taxon>
        <taxon>Hyphomicrobiales</taxon>
        <taxon>Aurantimonadaceae</taxon>
        <taxon>Fulvimarina</taxon>
    </lineage>
</organism>
<dbReference type="SMART" id="SM01049">
    <property type="entry name" value="Cache_2"/>
    <property type="match status" value="1"/>
</dbReference>
<dbReference type="SUPFAM" id="SSF158472">
    <property type="entry name" value="HAMP domain-like"/>
    <property type="match status" value="1"/>
</dbReference>
<dbReference type="EC" id="2.7.13.3" evidence="3"/>
<evidence type="ECO:0000256" key="1">
    <source>
        <dbReference type="ARBA" id="ARBA00000085"/>
    </source>
</evidence>
<dbReference type="GO" id="GO:0000155">
    <property type="term" value="F:phosphorelay sensor kinase activity"/>
    <property type="evidence" value="ECO:0007669"/>
    <property type="project" value="TreeGrafter"/>
</dbReference>
<evidence type="ECO:0000256" key="2">
    <source>
        <dbReference type="ARBA" id="ARBA00004651"/>
    </source>
</evidence>
<evidence type="ECO:0000256" key="6">
    <source>
        <dbReference type="ARBA" id="ARBA00022679"/>
    </source>
</evidence>
<gene>
    <name evidence="13" type="ORF">SAMN06297251_1491</name>
</gene>
<evidence type="ECO:0000256" key="7">
    <source>
        <dbReference type="ARBA" id="ARBA00022692"/>
    </source>
</evidence>
<evidence type="ECO:0000256" key="11">
    <source>
        <dbReference type="SAM" id="Phobius"/>
    </source>
</evidence>
<dbReference type="InterPro" id="IPR003660">
    <property type="entry name" value="HAMP_dom"/>
</dbReference>
<keyword evidence="7 11" id="KW-0812">Transmembrane</keyword>
<proteinExistence type="predicted"/>
<dbReference type="PANTHER" id="PTHR45528:SF10">
    <property type="entry name" value="METHYL-ACCEPTING CHEMOTAXIS PROTEIN"/>
    <property type="match status" value="1"/>
</dbReference>
<keyword evidence="4" id="KW-1003">Cell membrane</keyword>
<dbReference type="Pfam" id="PF17200">
    <property type="entry name" value="sCache_2"/>
    <property type="match status" value="1"/>
</dbReference>
<dbReference type="PANTHER" id="PTHR45528">
    <property type="entry name" value="SENSOR HISTIDINE KINASE CPXA"/>
    <property type="match status" value="1"/>
</dbReference>
<evidence type="ECO:0000313" key="14">
    <source>
        <dbReference type="Proteomes" id="UP000192656"/>
    </source>
</evidence>